<evidence type="ECO:0000256" key="7">
    <source>
        <dbReference type="SAM" id="SignalP"/>
    </source>
</evidence>
<reference evidence="9 10" key="1">
    <citation type="submission" date="2019-07" db="EMBL/GenBank/DDBJ databases">
        <title>Whole genome shotgun sequence of Pseudonocardia asaccharolytica NBRC 16224.</title>
        <authorList>
            <person name="Hosoyama A."/>
            <person name="Uohara A."/>
            <person name="Ohji S."/>
            <person name="Ichikawa N."/>
        </authorList>
    </citation>
    <scope>NUCLEOTIDE SEQUENCE [LARGE SCALE GENOMIC DNA]</scope>
    <source>
        <strain evidence="9 10">NBRC 16224</strain>
    </source>
</reference>
<dbReference type="EMBL" id="BJVI01000003">
    <property type="protein sequence ID" value="GEL16678.1"/>
    <property type="molecule type" value="Genomic_DNA"/>
</dbReference>
<keyword evidence="10" id="KW-1185">Reference proteome</keyword>
<comment type="similarity">
    <text evidence="1">Belongs to the peptidase C40 family.</text>
</comment>
<protein>
    <submittedName>
        <fullName evidence="9">Hydrolase</fullName>
    </submittedName>
</protein>
<feature type="region of interest" description="Disordered" evidence="6">
    <location>
        <begin position="274"/>
        <end position="297"/>
    </location>
</feature>
<dbReference type="STRING" id="1123024.GCA_000423625_02093"/>
<evidence type="ECO:0000313" key="9">
    <source>
        <dbReference type="EMBL" id="GEL16678.1"/>
    </source>
</evidence>
<feature type="region of interest" description="Disordered" evidence="6">
    <location>
        <begin position="22"/>
        <end position="47"/>
    </location>
</feature>
<keyword evidence="7" id="KW-0732">Signal</keyword>
<dbReference type="SUPFAM" id="SSF54001">
    <property type="entry name" value="Cysteine proteinases"/>
    <property type="match status" value="1"/>
</dbReference>
<dbReference type="PANTHER" id="PTHR47053:SF1">
    <property type="entry name" value="MUREIN DD-ENDOPEPTIDASE MEPH-RELATED"/>
    <property type="match status" value="1"/>
</dbReference>
<proteinExistence type="inferred from homology"/>
<evidence type="ECO:0000259" key="8">
    <source>
        <dbReference type="PROSITE" id="PS51935"/>
    </source>
</evidence>
<dbReference type="InterPro" id="IPR038765">
    <property type="entry name" value="Papain-like_cys_pep_sf"/>
</dbReference>
<dbReference type="InterPro" id="IPR000064">
    <property type="entry name" value="NLP_P60_dom"/>
</dbReference>
<organism evidence="9 10">
    <name type="scientific">Pseudonocardia asaccharolytica DSM 44247 = NBRC 16224</name>
    <dbReference type="NCBI Taxonomy" id="1123024"/>
    <lineage>
        <taxon>Bacteria</taxon>
        <taxon>Bacillati</taxon>
        <taxon>Actinomycetota</taxon>
        <taxon>Actinomycetes</taxon>
        <taxon>Pseudonocardiales</taxon>
        <taxon>Pseudonocardiaceae</taxon>
        <taxon>Pseudonocardia</taxon>
    </lineage>
</organism>
<keyword evidence="2" id="KW-0645">Protease</keyword>
<dbReference type="SUPFAM" id="SSF56954">
    <property type="entry name" value="Outer membrane efflux proteins (OEP)"/>
    <property type="match status" value="1"/>
</dbReference>
<keyword evidence="5" id="KW-0175">Coiled coil</keyword>
<evidence type="ECO:0000256" key="5">
    <source>
        <dbReference type="SAM" id="Coils"/>
    </source>
</evidence>
<evidence type="ECO:0000256" key="4">
    <source>
        <dbReference type="ARBA" id="ARBA00022807"/>
    </source>
</evidence>
<name>A0A511D1B5_9PSEU</name>
<dbReference type="PROSITE" id="PS51935">
    <property type="entry name" value="NLPC_P60"/>
    <property type="match status" value="1"/>
</dbReference>
<dbReference type="AlphaFoldDB" id="A0A511D1B5"/>
<dbReference type="Pfam" id="PF00877">
    <property type="entry name" value="NLPC_P60"/>
    <property type="match status" value="1"/>
</dbReference>
<dbReference type="GO" id="GO:0008234">
    <property type="term" value="F:cysteine-type peptidase activity"/>
    <property type="evidence" value="ECO:0007669"/>
    <property type="project" value="UniProtKB-KW"/>
</dbReference>
<evidence type="ECO:0000256" key="3">
    <source>
        <dbReference type="ARBA" id="ARBA00022801"/>
    </source>
</evidence>
<evidence type="ECO:0000313" key="10">
    <source>
        <dbReference type="Proteomes" id="UP000321328"/>
    </source>
</evidence>
<dbReference type="Gene3D" id="3.90.1720.10">
    <property type="entry name" value="endopeptidase domain like (from Nostoc punctiforme)"/>
    <property type="match status" value="1"/>
</dbReference>
<feature type="signal peptide" evidence="7">
    <location>
        <begin position="1"/>
        <end position="24"/>
    </location>
</feature>
<feature type="compositionally biased region" description="Pro residues" evidence="6">
    <location>
        <begin position="26"/>
        <end position="35"/>
    </location>
</feature>
<feature type="coiled-coil region" evidence="5">
    <location>
        <begin position="54"/>
        <end position="111"/>
    </location>
</feature>
<gene>
    <name evidence="9" type="ORF">PA7_05150</name>
</gene>
<feature type="chain" id="PRO_5021969126" evidence="7">
    <location>
        <begin position="25"/>
        <end position="439"/>
    </location>
</feature>
<comment type="caution">
    <text evidence="9">The sequence shown here is derived from an EMBL/GenBank/DDBJ whole genome shotgun (WGS) entry which is preliminary data.</text>
</comment>
<evidence type="ECO:0000256" key="6">
    <source>
        <dbReference type="SAM" id="MobiDB-lite"/>
    </source>
</evidence>
<accession>A0A511D1B5</accession>
<dbReference type="PANTHER" id="PTHR47053">
    <property type="entry name" value="MUREIN DD-ENDOPEPTIDASE MEPH-RELATED"/>
    <property type="match status" value="1"/>
</dbReference>
<feature type="domain" description="NlpC/P60" evidence="8">
    <location>
        <begin position="299"/>
        <end position="439"/>
    </location>
</feature>
<evidence type="ECO:0000256" key="1">
    <source>
        <dbReference type="ARBA" id="ARBA00007074"/>
    </source>
</evidence>
<dbReference type="GO" id="GO:0006508">
    <property type="term" value="P:proteolysis"/>
    <property type="evidence" value="ECO:0007669"/>
    <property type="project" value="UniProtKB-KW"/>
</dbReference>
<keyword evidence="3 9" id="KW-0378">Hydrolase</keyword>
<evidence type="ECO:0000256" key="2">
    <source>
        <dbReference type="ARBA" id="ARBA00022670"/>
    </source>
</evidence>
<keyword evidence="4" id="KW-0788">Thiol protease</keyword>
<sequence>MRSGRVVVVLVVLAMLAGASTALAQPPTPPPPPNPSEQDLQNSRDAVARRAAEVARLTGRLAQLDAEADELQILLAEQREAANEARDVLDAAQAEAAAAAARAQAARAETEAAGKAIEAARRRLDEFVTSTYQLGIDLGPLGLLTSATGPEDFVDRARLTDAISRQQAAALDGLERARVEKANADSRARAAEEEAQARRVAAQEAKQAADAAVAQAQQAAAEQARRLAAVAAEQADVQRRLEAAETADAGLRSQRRRFEDWQRQQAEAEAARQRAAQQAAAARAAGRAATPAPAPRAGASAVQIVIDRAMSQLGVTYAWGGGTARGPSRGIRDGGYADLMGDYNKIGFDCSGLMLYAFAGVGVRLPRYSGNQHAFGRQVPLSQMRPGDMLGWARNGRSYHIALYIGGGKMIEAPYSGGHVRISPVRYSGGLLPTVSRVL</sequence>
<dbReference type="Proteomes" id="UP000321328">
    <property type="component" value="Unassembled WGS sequence"/>
</dbReference>
<dbReference type="InterPro" id="IPR051202">
    <property type="entry name" value="Peptidase_C40"/>
</dbReference>
<dbReference type="RefSeq" id="WP_245585620.1">
    <property type="nucleotide sequence ID" value="NZ_AUII01000007.1"/>
</dbReference>